<organism evidence="2 3">
    <name type="scientific">Colletotrichum gloeosporioides</name>
    <name type="common">Anthracnose fungus</name>
    <name type="synonym">Glomerella cingulata</name>
    <dbReference type="NCBI Taxonomy" id="474922"/>
    <lineage>
        <taxon>Eukaryota</taxon>
        <taxon>Fungi</taxon>
        <taxon>Dikarya</taxon>
        <taxon>Ascomycota</taxon>
        <taxon>Pezizomycotina</taxon>
        <taxon>Sordariomycetes</taxon>
        <taxon>Hypocreomycetidae</taxon>
        <taxon>Glomerellales</taxon>
        <taxon>Glomerellaceae</taxon>
        <taxon>Colletotrichum</taxon>
        <taxon>Colletotrichum gloeosporioides species complex</taxon>
    </lineage>
</organism>
<dbReference type="EMBL" id="WVTB01000035">
    <property type="protein sequence ID" value="KAF3806573.1"/>
    <property type="molecule type" value="Genomic_DNA"/>
</dbReference>
<comment type="caution">
    <text evidence="2">The sequence shown here is derived from an EMBL/GenBank/DDBJ whole genome shotgun (WGS) entry which is preliminary data.</text>
</comment>
<dbReference type="RefSeq" id="XP_045265732.1">
    <property type="nucleotide sequence ID" value="XM_045408060.1"/>
</dbReference>
<feature type="compositionally biased region" description="Polar residues" evidence="1">
    <location>
        <begin position="155"/>
        <end position="164"/>
    </location>
</feature>
<dbReference type="AntiFam" id="ANF00098">
    <property type="entry name" value="Shadow ORF (opposite leuC)"/>
</dbReference>
<dbReference type="AlphaFoldDB" id="A0A8H4CMB2"/>
<proteinExistence type="predicted"/>
<accession>A0A8H4CMB2</accession>
<protein>
    <submittedName>
        <fullName evidence="2">3-isopropylmalate dehydratase</fullName>
    </submittedName>
</protein>
<evidence type="ECO:0000313" key="2">
    <source>
        <dbReference type="EMBL" id="KAF3806573.1"/>
    </source>
</evidence>
<sequence length="691" mass="68794">MLKKPIEPIVSLGLTPVSLGDGNRLGEELARLRVPLEVGGAIEPGGQLGHATLVLSDLVVHLHGQANVVKPVNQAVLAELLNVEAGKGVAGSVLDELVGKINLNLLASAGLVGNLLQDGLVWNDNGQHAVLEGVVEEDIGERGSENASDAEVVQSPGSVLSGGTASEVGASNDEDLGRTVGVVVEDEVGVLGTIRVEAELVEEGLAETSALDGLQELLGNDGVGVDVRLFQRSGDTLQVGELGETSGAARGGGGGVGVGLVVLGLIGDGFLLLRTLLNALIDVGLDGSDGCLDVRAGLVLRQFPNVGELANDTSGSGHDGGHQMRPAEGALATLEVSVAGGCASLLGGKDIGVHAEAHTAASLTPLEAGISEDLVQTLGLSLGLDETGARDDHGALDIGSNLLALDDVGSCTQILDTGGSSRCETHVLQHSAASSLLGLGGEGLGVGNGAGDGDDVLGGGTPGDGGDDVLSVNEDIDVVLGVGVGLERLPVLGGAVPLVGVVLGSQRAVLQVLEGHLVGGDHAGSRTALDRHVADGHTSLDAEAADNGTAELNDGTGTAGSSDLANGVKNNVLGADTGSQLAVDLYPHVLAPLGDQALGGEDVLDFTGTDTESQGTEGAVSGGVTVTADNRGAGKGEALLGADDVDNTLALVAEAKVGEAEVLDILLEGHALHARVVLGDEGTNVLHAFPR</sequence>
<evidence type="ECO:0000256" key="1">
    <source>
        <dbReference type="SAM" id="MobiDB-lite"/>
    </source>
</evidence>
<evidence type="ECO:0000313" key="3">
    <source>
        <dbReference type="Proteomes" id="UP000613401"/>
    </source>
</evidence>
<name>A0A8H4CMB2_COLGL</name>
<keyword evidence="3" id="KW-1185">Reference proteome</keyword>
<feature type="region of interest" description="Disordered" evidence="1">
    <location>
        <begin position="140"/>
        <end position="173"/>
    </location>
</feature>
<reference evidence="2" key="1">
    <citation type="journal article" date="2020" name="Phytopathology">
        <title>Genome sequence and comparative analysis of Colletotrichum gloeosporioides isolated from Liriodendron leaves.</title>
        <authorList>
            <person name="Fu F.F."/>
            <person name="Hao Z."/>
            <person name="Wang P."/>
            <person name="Lu Y."/>
            <person name="Xue L.J."/>
            <person name="Wei G."/>
            <person name="Tian Y."/>
            <person name="Baishi H."/>
            <person name="Xu H."/>
            <person name="Shi J."/>
            <person name="Cheng T."/>
            <person name="Wang G."/>
            <person name="Yi Y."/>
            <person name="Chen J."/>
        </authorList>
    </citation>
    <scope>NUCLEOTIDE SEQUENCE</scope>
    <source>
        <strain evidence="2">Lc1</strain>
    </source>
</reference>
<gene>
    <name evidence="2" type="ORF">GCG54_00008088</name>
</gene>
<dbReference type="Proteomes" id="UP000613401">
    <property type="component" value="Unassembled WGS sequence"/>
</dbReference>
<reference evidence="2" key="2">
    <citation type="submission" date="2020-03" db="EMBL/GenBank/DDBJ databases">
        <authorList>
            <person name="Fu F.-F."/>
            <person name="Chen J."/>
        </authorList>
    </citation>
    <scope>NUCLEOTIDE SEQUENCE</scope>
    <source>
        <strain evidence="2">Lc1</strain>
    </source>
</reference>
<dbReference type="GeneID" id="69015229"/>